<evidence type="ECO:0000313" key="20">
    <source>
        <dbReference type="Proteomes" id="UP000032180"/>
    </source>
</evidence>
<dbReference type="Gramene" id="LPERR04G25650.1">
    <property type="protein sequence ID" value="LPERR04G25650.1"/>
    <property type="gene ID" value="LPERR04G25650"/>
</dbReference>
<dbReference type="SUPFAM" id="SSF53098">
    <property type="entry name" value="Ribonuclease H-like"/>
    <property type="match status" value="1"/>
</dbReference>
<evidence type="ECO:0000256" key="6">
    <source>
        <dbReference type="ARBA" id="ARBA00011757"/>
    </source>
</evidence>
<evidence type="ECO:0000256" key="14">
    <source>
        <dbReference type="ARBA" id="ARBA00023015"/>
    </source>
</evidence>
<comment type="similarity">
    <text evidence="5">Belongs to the CAF1 family.</text>
</comment>
<sequence>MPAAEFVATRKKPEFAGSQKKAPPFMPPSEFAGGDVRRKQQAAGMEIRQVWAHNVEEEFRIIRNAIDQFPYVAMDTEFPGVIHRPAKHPALLTAGDRYDLLRRNVDALHLIQIGITLAASPTSPPALAFEINLSDFDARVHRHAPESVQLLAAHGLDLAAHRRHGVRASALAPLLMSSGLVCSHGAVKWVTFHSAYDFAYLVKLLMGRKLPKSMPEFLNLVRVFFGDDVYDVKHMMKFCAGGELYGGLERVAATLQVKRAAGRCHQAASDSLLTWDVFRRMRELYFVKDGVESCQGVLFGLELDMDMANKNNAFMANKNTALLAR</sequence>
<evidence type="ECO:0000256" key="11">
    <source>
        <dbReference type="ARBA" id="ARBA00022801"/>
    </source>
</evidence>
<accession>A0A0D9WBE2</accession>
<keyword evidence="15" id="KW-0804">Transcription</keyword>
<dbReference type="GO" id="GO:0046872">
    <property type="term" value="F:metal ion binding"/>
    <property type="evidence" value="ECO:0007669"/>
    <property type="project" value="UniProtKB-KW"/>
</dbReference>
<comment type="cofactor">
    <cofactor evidence="2">
        <name>a divalent metal cation</name>
        <dbReference type="ChEBI" id="CHEBI:60240"/>
    </cofactor>
</comment>
<dbReference type="EC" id="3.1.13.4" evidence="7"/>
<protein>
    <recommendedName>
        <fullName evidence="7">poly(A)-specific ribonuclease</fullName>
        <ecNumber evidence="7">3.1.13.4</ecNumber>
    </recommendedName>
</protein>
<evidence type="ECO:0000256" key="10">
    <source>
        <dbReference type="ARBA" id="ARBA00022723"/>
    </source>
</evidence>
<dbReference type="eggNOG" id="KOG0304">
    <property type="taxonomic scope" value="Eukaryota"/>
</dbReference>
<dbReference type="GO" id="GO:0004535">
    <property type="term" value="F:poly(A)-specific ribonuclease activity"/>
    <property type="evidence" value="ECO:0007669"/>
    <property type="project" value="UniProtKB-EC"/>
</dbReference>
<keyword evidence="11" id="KW-0378">Hydrolase</keyword>
<comment type="subunit">
    <text evidence="6">Component of the CCR4-NOT complex, at least composed of CRR4 and CAF1 proteins.</text>
</comment>
<dbReference type="Proteomes" id="UP000032180">
    <property type="component" value="Chromosome 4"/>
</dbReference>
<evidence type="ECO:0000256" key="9">
    <source>
        <dbReference type="ARBA" id="ARBA00022722"/>
    </source>
</evidence>
<keyword evidence="14" id="KW-0805">Transcription regulation</keyword>
<organism evidence="19 20">
    <name type="scientific">Leersia perrieri</name>
    <dbReference type="NCBI Taxonomy" id="77586"/>
    <lineage>
        <taxon>Eukaryota</taxon>
        <taxon>Viridiplantae</taxon>
        <taxon>Streptophyta</taxon>
        <taxon>Embryophyta</taxon>
        <taxon>Tracheophyta</taxon>
        <taxon>Spermatophyta</taxon>
        <taxon>Magnoliopsida</taxon>
        <taxon>Liliopsida</taxon>
        <taxon>Poales</taxon>
        <taxon>Poaceae</taxon>
        <taxon>BOP clade</taxon>
        <taxon>Oryzoideae</taxon>
        <taxon>Oryzeae</taxon>
        <taxon>Oryzinae</taxon>
        <taxon>Leersia</taxon>
    </lineage>
</organism>
<keyword evidence="10" id="KW-0479">Metal-binding</keyword>
<evidence type="ECO:0000256" key="2">
    <source>
        <dbReference type="ARBA" id="ARBA00001968"/>
    </source>
</evidence>
<keyword evidence="13" id="KW-0694">RNA-binding</keyword>
<dbReference type="InterPro" id="IPR036397">
    <property type="entry name" value="RNaseH_sf"/>
</dbReference>
<name>A0A0D9WBE2_9ORYZ</name>
<evidence type="ECO:0000256" key="17">
    <source>
        <dbReference type="ARBA" id="ARBA00025148"/>
    </source>
</evidence>
<evidence type="ECO:0000256" key="4">
    <source>
        <dbReference type="ARBA" id="ARBA00004496"/>
    </source>
</evidence>
<comment type="catalytic activity">
    <reaction evidence="1">
        <text>Exonucleolytic cleavage of poly(A) to 5'-AMP.</text>
        <dbReference type="EC" id="3.1.13.4"/>
    </reaction>
</comment>
<proteinExistence type="inferred from homology"/>
<evidence type="ECO:0000256" key="7">
    <source>
        <dbReference type="ARBA" id="ARBA00012161"/>
    </source>
</evidence>
<dbReference type="PANTHER" id="PTHR10797">
    <property type="entry name" value="CCR4-NOT TRANSCRIPTION COMPLEX SUBUNIT"/>
    <property type="match status" value="1"/>
</dbReference>
<evidence type="ECO:0000256" key="13">
    <source>
        <dbReference type="ARBA" id="ARBA00022884"/>
    </source>
</evidence>
<dbReference type="FunFam" id="3.30.420.10:FF:000067">
    <property type="entry name" value="Putative CCR4-associated factor 1 11"/>
    <property type="match status" value="1"/>
</dbReference>
<evidence type="ECO:0000256" key="16">
    <source>
        <dbReference type="ARBA" id="ARBA00023242"/>
    </source>
</evidence>
<dbReference type="EnsemblPlants" id="LPERR04G25650.1">
    <property type="protein sequence ID" value="LPERR04G25650.1"/>
    <property type="gene ID" value="LPERR04G25650"/>
</dbReference>
<reference evidence="20" key="2">
    <citation type="submission" date="2013-12" db="EMBL/GenBank/DDBJ databases">
        <authorList>
            <person name="Yu Y."/>
            <person name="Lee S."/>
            <person name="de Baynast K."/>
            <person name="Wissotski M."/>
            <person name="Liu L."/>
            <person name="Talag J."/>
            <person name="Goicoechea J."/>
            <person name="Angelova A."/>
            <person name="Jetty R."/>
            <person name="Kudrna D."/>
            <person name="Golser W."/>
            <person name="Rivera L."/>
            <person name="Zhang J."/>
            <person name="Wing R."/>
        </authorList>
    </citation>
    <scope>NUCLEOTIDE SEQUENCE</scope>
</reference>
<evidence type="ECO:0000256" key="18">
    <source>
        <dbReference type="SAM" id="MobiDB-lite"/>
    </source>
</evidence>
<evidence type="ECO:0000256" key="15">
    <source>
        <dbReference type="ARBA" id="ARBA00023163"/>
    </source>
</evidence>
<comment type="subcellular location">
    <subcellularLocation>
        <location evidence="4">Cytoplasm</location>
    </subcellularLocation>
    <subcellularLocation>
        <location evidence="3">Nucleus</location>
    </subcellularLocation>
</comment>
<dbReference type="InterPro" id="IPR012337">
    <property type="entry name" value="RNaseH-like_sf"/>
</dbReference>
<dbReference type="GO" id="GO:0003723">
    <property type="term" value="F:RNA binding"/>
    <property type="evidence" value="ECO:0007669"/>
    <property type="project" value="UniProtKB-KW"/>
</dbReference>
<evidence type="ECO:0000256" key="8">
    <source>
        <dbReference type="ARBA" id="ARBA00022490"/>
    </source>
</evidence>
<evidence type="ECO:0000256" key="12">
    <source>
        <dbReference type="ARBA" id="ARBA00022839"/>
    </source>
</evidence>
<dbReference type="Pfam" id="PF04857">
    <property type="entry name" value="CAF1"/>
    <property type="match status" value="1"/>
</dbReference>
<keyword evidence="20" id="KW-1185">Reference proteome</keyword>
<dbReference type="STRING" id="77586.A0A0D9WBE2"/>
<evidence type="ECO:0000256" key="1">
    <source>
        <dbReference type="ARBA" id="ARBA00001663"/>
    </source>
</evidence>
<evidence type="ECO:0000313" key="19">
    <source>
        <dbReference type="EnsemblPlants" id="LPERR04G25650.1"/>
    </source>
</evidence>
<dbReference type="GO" id="GO:0005634">
    <property type="term" value="C:nucleus"/>
    <property type="evidence" value="ECO:0007669"/>
    <property type="project" value="UniProtKB-SubCell"/>
</dbReference>
<keyword evidence="8" id="KW-0963">Cytoplasm</keyword>
<evidence type="ECO:0000256" key="3">
    <source>
        <dbReference type="ARBA" id="ARBA00004123"/>
    </source>
</evidence>
<dbReference type="InterPro" id="IPR006941">
    <property type="entry name" value="RNase_CAF1"/>
</dbReference>
<dbReference type="GO" id="GO:0030014">
    <property type="term" value="C:CCR4-NOT complex"/>
    <property type="evidence" value="ECO:0007669"/>
    <property type="project" value="InterPro"/>
</dbReference>
<dbReference type="HOGENOM" id="CLU_027974_1_0_1"/>
<comment type="function">
    <text evidence="17">Ubiquitous transcription factor required for a diverse set of processes. It is a component of the CCR4 complex involved in the control of gene expression.</text>
</comment>
<reference evidence="19" key="3">
    <citation type="submission" date="2015-04" db="UniProtKB">
        <authorList>
            <consortium name="EnsemblPlants"/>
        </authorList>
    </citation>
    <scope>IDENTIFICATION</scope>
</reference>
<evidence type="ECO:0000256" key="5">
    <source>
        <dbReference type="ARBA" id="ARBA00008372"/>
    </source>
</evidence>
<dbReference type="GO" id="GO:0005737">
    <property type="term" value="C:cytoplasm"/>
    <property type="evidence" value="ECO:0007669"/>
    <property type="project" value="UniProtKB-SubCell"/>
</dbReference>
<dbReference type="AlphaFoldDB" id="A0A0D9WBE2"/>
<dbReference type="InterPro" id="IPR039637">
    <property type="entry name" value="CNOT7/CNOT8/Pop2"/>
</dbReference>
<feature type="region of interest" description="Disordered" evidence="18">
    <location>
        <begin position="1"/>
        <end position="32"/>
    </location>
</feature>
<keyword evidence="9" id="KW-0540">Nuclease</keyword>
<dbReference type="Gene3D" id="3.30.420.10">
    <property type="entry name" value="Ribonuclease H-like superfamily/Ribonuclease H"/>
    <property type="match status" value="1"/>
</dbReference>
<keyword evidence="12" id="KW-0269">Exonuclease</keyword>
<keyword evidence="16" id="KW-0539">Nucleus</keyword>
<reference evidence="19 20" key="1">
    <citation type="submission" date="2012-08" db="EMBL/GenBank/DDBJ databases">
        <title>Oryza genome evolution.</title>
        <authorList>
            <person name="Wing R.A."/>
        </authorList>
    </citation>
    <scope>NUCLEOTIDE SEQUENCE</scope>
</reference>